<feature type="region of interest" description="Disordered" evidence="1">
    <location>
        <begin position="1"/>
        <end position="47"/>
    </location>
</feature>
<proteinExistence type="predicted"/>
<reference evidence="2 3" key="1">
    <citation type="journal article" date="2013" name="PLoS Genet.">
        <title>The genome and development-dependent transcriptomes of Pyronema confluens: a window into fungal evolution.</title>
        <authorList>
            <person name="Traeger S."/>
            <person name="Altegoer F."/>
            <person name="Freitag M."/>
            <person name="Gabaldon T."/>
            <person name="Kempken F."/>
            <person name="Kumar A."/>
            <person name="Marcet-Houben M."/>
            <person name="Poggeler S."/>
            <person name="Stajich J.E."/>
            <person name="Nowrousian M."/>
        </authorList>
    </citation>
    <scope>NUCLEOTIDE SEQUENCE [LARGE SCALE GENOMIC DNA]</scope>
    <source>
        <strain evidence="3">CBS 100304</strain>
        <tissue evidence="2">Vegetative mycelium</tissue>
    </source>
</reference>
<feature type="compositionally biased region" description="Basic and acidic residues" evidence="1">
    <location>
        <begin position="21"/>
        <end position="42"/>
    </location>
</feature>
<dbReference type="Proteomes" id="UP000018144">
    <property type="component" value="Unassembled WGS sequence"/>
</dbReference>
<accession>U4L9P9</accession>
<name>U4L9P9_PYROM</name>
<organism evidence="2 3">
    <name type="scientific">Pyronema omphalodes (strain CBS 100304)</name>
    <name type="common">Pyronema confluens</name>
    <dbReference type="NCBI Taxonomy" id="1076935"/>
    <lineage>
        <taxon>Eukaryota</taxon>
        <taxon>Fungi</taxon>
        <taxon>Dikarya</taxon>
        <taxon>Ascomycota</taxon>
        <taxon>Pezizomycotina</taxon>
        <taxon>Pezizomycetes</taxon>
        <taxon>Pezizales</taxon>
        <taxon>Pyronemataceae</taxon>
        <taxon>Pyronema</taxon>
    </lineage>
</organism>
<gene>
    <name evidence="2" type="ORF">PCON_01695</name>
</gene>
<keyword evidence="3" id="KW-1185">Reference proteome</keyword>
<evidence type="ECO:0000313" key="3">
    <source>
        <dbReference type="Proteomes" id="UP000018144"/>
    </source>
</evidence>
<evidence type="ECO:0000313" key="2">
    <source>
        <dbReference type="EMBL" id="CCX15420.1"/>
    </source>
</evidence>
<dbReference type="EMBL" id="HF936168">
    <property type="protein sequence ID" value="CCX15420.1"/>
    <property type="molecule type" value="Genomic_DNA"/>
</dbReference>
<dbReference type="AlphaFoldDB" id="U4L9P9"/>
<sequence length="65" mass="7824">MMAHVHVRLLEESNEDDDDRSEIKKEVEEEYEEEHHAEDGRMSKKRWNGMHRMQMGKGSSEDVFF</sequence>
<evidence type="ECO:0000256" key="1">
    <source>
        <dbReference type="SAM" id="MobiDB-lite"/>
    </source>
</evidence>
<protein>
    <submittedName>
        <fullName evidence="2">Uncharacterized protein</fullName>
    </submittedName>
</protein>